<sequence length="116" mass="13381">MNIGRRRSPQQKNQLIKKKATEEYITTTANGACNFLDRFTKEHIAYGKSNNHEENDSVLDTRRSNTLSMLHSVDEVCKDIAWGQSREIGIIGLALEQNIYRDLIHELVKEIAWYST</sequence>
<keyword evidence="2" id="KW-1185">Reference proteome</keyword>
<gene>
    <name evidence="1" type="ORF">V6N12_002625</name>
</gene>
<evidence type="ECO:0000313" key="1">
    <source>
        <dbReference type="EMBL" id="KAK8556214.1"/>
    </source>
</evidence>
<proteinExistence type="predicted"/>
<name>A0ABR2E9J0_9ROSI</name>
<comment type="caution">
    <text evidence="1">The sequence shown here is derived from an EMBL/GenBank/DDBJ whole genome shotgun (WGS) entry which is preliminary data.</text>
</comment>
<dbReference type="PANTHER" id="PTHR37234">
    <property type="entry name" value="OS03G0319200 PROTEIN"/>
    <property type="match status" value="1"/>
</dbReference>
<organism evidence="1 2">
    <name type="scientific">Hibiscus sabdariffa</name>
    <name type="common">roselle</name>
    <dbReference type="NCBI Taxonomy" id="183260"/>
    <lineage>
        <taxon>Eukaryota</taxon>
        <taxon>Viridiplantae</taxon>
        <taxon>Streptophyta</taxon>
        <taxon>Embryophyta</taxon>
        <taxon>Tracheophyta</taxon>
        <taxon>Spermatophyta</taxon>
        <taxon>Magnoliopsida</taxon>
        <taxon>eudicotyledons</taxon>
        <taxon>Gunneridae</taxon>
        <taxon>Pentapetalae</taxon>
        <taxon>rosids</taxon>
        <taxon>malvids</taxon>
        <taxon>Malvales</taxon>
        <taxon>Malvaceae</taxon>
        <taxon>Malvoideae</taxon>
        <taxon>Hibiscus</taxon>
    </lineage>
</organism>
<protein>
    <submittedName>
        <fullName evidence="1">Uncharacterized protein</fullName>
    </submittedName>
</protein>
<reference evidence="1 2" key="1">
    <citation type="journal article" date="2024" name="G3 (Bethesda)">
        <title>Genome assembly of Hibiscus sabdariffa L. provides insights into metabolisms of medicinal natural products.</title>
        <authorList>
            <person name="Kim T."/>
        </authorList>
    </citation>
    <scope>NUCLEOTIDE SEQUENCE [LARGE SCALE GENOMIC DNA]</scope>
    <source>
        <strain evidence="1">TK-2024</strain>
        <tissue evidence="1">Old leaves</tissue>
    </source>
</reference>
<dbReference type="Proteomes" id="UP001472677">
    <property type="component" value="Unassembled WGS sequence"/>
</dbReference>
<evidence type="ECO:0000313" key="2">
    <source>
        <dbReference type="Proteomes" id="UP001472677"/>
    </source>
</evidence>
<dbReference type="EMBL" id="JBBPBM010000017">
    <property type="protein sequence ID" value="KAK8556214.1"/>
    <property type="molecule type" value="Genomic_DNA"/>
</dbReference>
<accession>A0ABR2E9J0</accession>
<dbReference type="PANTHER" id="PTHR37234:SF1">
    <property type="entry name" value="OS03G0319200 PROTEIN"/>
    <property type="match status" value="1"/>
</dbReference>